<evidence type="ECO:0000259" key="8">
    <source>
        <dbReference type="Pfam" id="PF02272"/>
    </source>
</evidence>
<evidence type="ECO:0000313" key="10">
    <source>
        <dbReference type="EMBL" id="MPL92759.1"/>
    </source>
</evidence>
<keyword evidence="4 10" id="KW-0378">Hydrolase</keyword>
<dbReference type="PANTHER" id="PTHR30255:SF2">
    <property type="entry name" value="SINGLE-STRANDED-DNA-SPECIFIC EXONUCLEASE RECJ"/>
    <property type="match status" value="1"/>
</dbReference>
<dbReference type="InterPro" id="IPR038763">
    <property type="entry name" value="DHH_sf"/>
</dbReference>
<evidence type="ECO:0000256" key="5">
    <source>
        <dbReference type="ARBA" id="ARBA00022839"/>
    </source>
</evidence>
<dbReference type="SUPFAM" id="SSF64182">
    <property type="entry name" value="DHH phosphoesterases"/>
    <property type="match status" value="1"/>
</dbReference>
<dbReference type="GO" id="GO:0006281">
    <property type="term" value="P:DNA repair"/>
    <property type="evidence" value="ECO:0007669"/>
    <property type="project" value="InterPro"/>
</dbReference>
<gene>
    <name evidence="10" type="primary">recJ_10</name>
    <name evidence="10" type="ORF">SDC9_38872</name>
</gene>
<dbReference type="InterPro" id="IPR004610">
    <property type="entry name" value="RecJ"/>
</dbReference>
<dbReference type="GO" id="GO:0008409">
    <property type="term" value="F:5'-3' exonuclease activity"/>
    <property type="evidence" value="ECO:0007669"/>
    <property type="project" value="InterPro"/>
</dbReference>
<evidence type="ECO:0000259" key="7">
    <source>
        <dbReference type="Pfam" id="PF01368"/>
    </source>
</evidence>
<dbReference type="EMBL" id="VSSQ01000369">
    <property type="protein sequence ID" value="MPL92759.1"/>
    <property type="molecule type" value="Genomic_DNA"/>
</dbReference>
<feature type="coiled-coil region" evidence="6">
    <location>
        <begin position="313"/>
        <end position="340"/>
    </location>
</feature>
<name>A0A644VMY4_9ZZZZ</name>
<dbReference type="PANTHER" id="PTHR30255">
    <property type="entry name" value="SINGLE-STRANDED-DNA-SPECIFIC EXONUCLEASE RECJ"/>
    <property type="match status" value="1"/>
</dbReference>
<sequence>MTSKWIFKTLEKEQTDIQKNLSNDLNISPILSKLLVQRGIRTFEEARRFFRPDFANLHDPFLMADMEKAVNRLTEAIQENEKILIYGDYDVDGTTSVSLVYKFLKKFYSNVDFYIPDRYLEGYGISIQGIDYALKNDVKLIIALDCGIKAIEKIKYANEHHVDFIICDHHTPDAELPEAVAVLDPKRSDCNYPYKHLSGCGVGFKLLQAFAQKNNIPFSELIPLLDLLALSIASDIVPITGENRILAYYGLKQLNTNPSIGVKSILDVCGLSEKEITISDIVFKVGPRINASGRMKLASESVELMVSNDSNFAKQKSDTINEYNNDRKDLDKNITDEAIQLIASNNNYIKRKSIVVYKPDWHKGVIGIVASRLSEEFYKPSIVLTSSNGLASGSARSVPGFDIYSAIDACRDLLENFGGHRYAAGLSMREENVLVFTERFERYVSENITEEQTSPQIDIDALIDFKDITPKFFNVLKQFGPFGPGNMKPVFATKKVMDYGSSRLVGKEQEHLRLELVDSSSENVMNGIAFGMYEFNDHLKSMKPLDICYTLEENNFNGNTTIQLMIKDIKV</sequence>
<proteinExistence type="inferred from homology"/>
<dbReference type="NCBIfam" id="TIGR00644">
    <property type="entry name" value="recJ"/>
    <property type="match status" value="1"/>
</dbReference>
<evidence type="ECO:0000256" key="3">
    <source>
        <dbReference type="ARBA" id="ARBA00022722"/>
    </source>
</evidence>
<reference evidence="10" key="1">
    <citation type="submission" date="2019-08" db="EMBL/GenBank/DDBJ databases">
        <authorList>
            <person name="Kucharzyk K."/>
            <person name="Murdoch R.W."/>
            <person name="Higgins S."/>
            <person name="Loffler F."/>
        </authorList>
    </citation>
    <scope>NUCLEOTIDE SEQUENCE</scope>
</reference>
<comment type="caution">
    <text evidence="10">The sequence shown here is derived from an EMBL/GenBank/DDBJ whole genome shotgun (WGS) entry which is preliminary data.</text>
</comment>
<dbReference type="GO" id="GO:0006310">
    <property type="term" value="P:DNA recombination"/>
    <property type="evidence" value="ECO:0007669"/>
    <property type="project" value="InterPro"/>
</dbReference>
<feature type="domain" description="DDH" evidence="7">
    <location>
        <begin position="82"/>
        <end position="231"/>
    </location>
</feature>
<comment type="similarity">
    <text evidence="1">Belongs to the RecJ family.</text>
</comment>
<dbReference type="AlphaFoldDB" id="A0A644VMY4"/>
<organism evidence="10">
    <name type="scientific">bioreactor metagenome</name>
    <dbReference type="NCBI Taxonomy" id="1076179"/>
    <lineage>
        <taxon>unclassified sequences</taxon>
        <taxon>metagenomes</taxon>
        <taxon>ecological metagenomes</taxon>
    </lineage>
</organism>
<keyword evidence="3" id="KW-0540">Nuclease</keyword>
<evidence type="ECO:0000259" key="9">
    <source>
        <dbReference type="Pfam" id="PF17768"/>
    </source>
</evidence>
<dbReference type="InterPro" id="IPR051673">
    <property type="entry name" value="SSDNA_exonuclease_RecJ"/>
</dbReference>
<dbReference type="GO" id="GO:0003676">
    <property type="term" value="F:nucleic acid binding"/>
    <property type="evidence" value="ECO:0007669"/>
    <property type="project" value="InterPro"/>
</dbReference>
<accession>A0A644VMY4</accession>
<feature type="domain" description="RecJ OB" evidence="9">
    <location>
        <begin position="459"/>
        <end position="568"/>
    </location>
</feature>
<dbReference type="Pfam" id="PF02272">
    <property type="entry name" value="DHHA1"/>
    <property type="match status" value="1"/>
</dbReference>
<dbReference type="Gene3D" id="3.90.1640.30">
    <property type="match status" value="1"/>
</dbReference>
<dbReference type="Gene3D" id="3.10.310.30">
    <property type="match status" value="1"/>
</dbReference>
<keyword evidence="6" id="KW-0175">Coiled coil</keyword>
<dbReference type="Pfam" id="PF01368">
    <property type="entry name" value="DHH"/>
    <property type="match status" value="1"/>
</dbReference>
<dbReference type="InterPro" id="IPR041122">
    <property type="entry name" value="RecJ_OB"/>
</dbReference>
<dbReference type="InterPro" id="IPR001667">
    <property type="entry name" value="DDH_dom"/>
</dbReference>
<feature type="domain" description="DHHA1" evidence="8">
    <location>
        <begin position="354"/>
        <end position="445"/>
    </location>
</feature>
<evidence type="ECO:0000256" key="2">
    <source>
        <dbReference type="ARBA" id="ARBA00019841"/>
    </source>
</evidence>
<keyword evidence="5 10" id="KW-0269">Exonuclease</keyword>
<dbReference type="Pfam" id="PF17768">
    <property type="entry name" value="RecJ_OB"/>
    <property type="match status" value="1"/>
</dbReference>
<evidence type="ECO:0000256" key="1">
    <source>
        <dbReference type="ARBA" id="ARBA00005915"/>
    </source>
</evidence>
<dbReference type="InterPro" id="IPR003156">
    <property type="entry name" value="DHHA1_dom"/>
</dbReference>
<evidence type="ECO:0000256" key="4">
    <source>
        <dbReference type="ARBA" id="ARBA00022801"/>
    </source>
</evidence>
<protein>
    <recommendedName>
        <fullName evidence="2">Single-stranded-DNA-specific exonuclease RecJ</fullName>
    </recommendedName>
</protein>
<evidence type="ECO:0000256" key="6">
    <source>
        <dbReference type="SAM" id="Coils"/>
    </source>
</evidence>